<feature type="transmembrane region" description="Helical" evidence="1">
    <location>
        <begin position="60"/>
        <end position="81"/>
    </location>
</feature>
<dbReference type="EMBL" id="VZCC01000106">
    <property type="protein sequence ID" value="MQN85224.1"/>
    <property type="molecule type" value="Genomic_DNA"/>
</dbReference>
<dbReference type="RefSeq" id="WP_118201356.1">
    <property type="nucleotide sequence ID" value="NZ_JAHRGJ010000006.1"/>
</dbReference>
<dbReference type="Proteomes" id="UP000421408">
    <property type="component" value="Unassembled WGS sequence"/>
</dbReference>
<name>A0A3R6HN65_9BACT</name>
<dbReference type="Proteomes" id="UP001209168">
    <property type="component" value="Unassembled WGS sequence"/>
</dbReference>
<dbReference type="EMBL" id="QRIN01000058">
    <property type="protein sequence ID" value="RHG63827.1"/>
    <property type="molecule type" value="Genomic_DNA"/>
</dbReference>
<feature type="transmembrane region" description="Helical" evidence="1">
    <location>
        <begin position="30"/>
        <end position="48"/>
    </location>
</feature>
<reference evidence="4" key="4">
    <citation type="submission" date="2022-12" db="EMBL/GenBank/DDBJ databases">
        <title>Distinct polysaccharide growth profiles of human intestinal Prevotella copri isolates.</title>
        <authorList>
            <person name="Fehlner-Peach H."/>
            <person name="Magnabosco C."/>
            <person name="Raghavan V."/>
            <person name="Scher J.U."/>
            <person name="Tett A."/>
            <person name="Cox L.M."/>
            <person name="Gottsegen C."/>
            <person name="Watters A."/>
            <person name="Wiltshire- Gordon J.D."/>
            <person name="Segata N."/>
            <person name="Bonneau R."/>
            <person name="Littman D.R."/>
        </authorList>
    </citation>
    <scope>NUCLEOTIDE SEQUENCE</scope>
    <source>
        <strain evidence="4">IAA108</strain>
    </source>
</reference>
<keyword evidence="1" id="KW-0472">Membrane</keyword>
<keyword evidence="1" id="KW-1133">Transmembrane helix</keyword>
<evidence type="ECO:0000313" key="5">
    <source>
        <dbReference type="EMBL" id="RHG63827.1"/>
    </source>
</evidence>
<accession>A0A3R6HN65</accession>
<sequence length="156" mass="17894">MADRIKDIVVGVVLALLAYLKPIEGELSSLMIVFTLNFIFGYLSGMIAKGENFELKKAVVCIGHATVFFVLCAAVYAIGRFKGQMEGSVQCVSFISYLVLWFYGCNILKNLKQIFKKGTPPWYVVSFLYYLMRFKFIEKIPYLSDYLNYTEKEEKI</sequence>
<organism evidence="3 8">
    <name type="scientific">Segatella copri</name>
    <dbReference type="NCBI Taxonomy" id="165179"/>
    <lineage>
        <taxon>Bacteria</taxon>
        <taxon>Pseudomonadati</taxon>
        <taxon>Bacteroidota</taxon>
        <taxon>Bacteroidia</taxon>
        <taxon>Bacteroidales</taxon>
        <taxon>Prevotellaceae</taxon>
        <taxon>Segatella</taxon>
    </lineage>
</organism>
<keyword evidence="1" id="KW-0812">Transmembrane</keyword>
<reference evidence="5 6" key="1">
    <citation type="submission" date="2018-08" db="EMBL/GenBank/DDBJ databases">
        <title>A genome reference for cultivated species of the human gut microbiota.</title>
        <authorList>
            <person name="Zou Y."/>
            <person name="Xue W."/>
            <person name="Luo G."/>
        </authorList>
    </citation>
    <scope>NUCLEOTIDE SEQUENCE [LARGE SCALE GENOMIC DNA]</scope>
    <source>
        <strain evidence="5 6">AM22-1</strain>
    </source>
</reference>
<protein>
    <submittedName>
        <fullName evidence="3">Uncharacterized protein</fullName>
    </submittedName>
</protein>
<evidence type="ECO:0000313" key="3">
    <source>
        <dbReference type="EMBL" id="MCW4154019.1"/>
    </source>
</evidence>
<comment type="caution">
    <text evidence="3">The sequence shown here is derived from an EMBL/GenBank/DDBJ whole genome shotgun (WGS) entry which is preliminary data.</text>
</comment>
<dbReference type="AlphaFoldDB" id="A0A3R6HN65"/>
<evidence type="ECO:0000313" key="2">
    <source>
        <dbReference type="EMBL" id="MCW4130054.1"/>
    </source>
</evidence>
<evidence type="ECO:0000313" key="7">
    <source>
        <dbReference type="Proteomes" id="UP000421408"/>
    </source>
</evidence>
<evidence type="ECO:0000313" key="4">
    <source>
        <dbReference type="EMBL" id="MQN85224.1"/>
    </source>
</evidence>
<dbReference type="EMBL" id="JAPDVG010000001">
    <property type="protein sequence ID" value="MCW4130054.1"/>
    <property type="molecule type" value="Genomic_DNA"/>
</dbReference>
<reference evidence="7" key="2">
    <citation type="submission" date="2019-09" db="EMBL/GenBank/DDBJ databases">
        <title>Distinct polysaccharide growth profiles of human intestinal Prevotella copri isolates.</title>
        <authorList>
            <person name="Fehlner-Peach H."/>
            <person name="Magnabosco C."/>
            <person name="Raghavan V."/>
            <person name="Scher J.U."/>
            <person name="Tett A."/>
            <person name="Cox L.M."/>
            <person name="Gottsegen C."/>
            <person name="Watters A."/>
            <person name="Wiltshire- Gordon J.D."/>
            <person name="Segata N."/>
            <person name="Bonneau R."/>
            <person name="Littman D.R."/>
        </authorList>
    </citation>
    <scope>NUCLEOTIDE SEQUENCE [LARGE SCALE GENOMIC DNA]</scope>
    <source>
        <strain evidence="7">iAA108</strain>
    </source>
</reference>
<evidence type="ECO:0000313" key="6">
    <source>
        <dbReference type="Proteomes" id="UP000286501"/>
    </source>
</evidence>
<feature type="transmembrane region" description="Helical" evidence="1">
    <location>
        <begin position="87"/>
        <end position="108"/>
    </location>
</feature>
<reference evidence="3" key="3">
    <citation type="submission" date="2022-11" db="EMBL/GenBank/DDBJ databases">
        <title>Genomic repertoires linked with pathogenic potency of arthritogenic Prevotella copri isolated from the gut of rheumatoid arthritis patients.</title>
        <authorList>
            <person name="Nii T."/>
            <person name="Maeda Y."/>
            <person name="Motooka D."/>
            <person name="Naito M."/>
            <person name="Matsumoto Y."/>
            <person name="Ogawa T."/>
            <person name="Oguro-Igashira E."/>
            <person name="Kishikawa T."/>
            <person name="Yamashita M."/>
            <person name="Koizumi S."/>
            <person name="Kurakawa T."/>
            <person name="Okumura R."/>
            <person name="Kayama H."/>
            <person name="Murakami M."/>
            <person name="Sakaguchi T."/>
            <person name="Das B."/>
            <person name="Nakamura S."/>
            <person name="Okada Y."/>
            <person name="Kumanogoh A."/>
            <person name="Takeda K."/>
        </authorList>
    </citation>
    <scope>NUCLEOTIDE SEQUENCE</scope>
    <source>
        <strain evidence="3">H012_8</strain>
        <strain evidence="2">H019-1</strain>
    </source>
</reference>
<evidence type="ECO:0000256" key="1">
    <source>
        <dbReference type="SAM" id="Phobius"/>
    </source>
</evidence>
<dbReference type="Proteomes" id="UP000286501">
    <property type="component" value="Unassembled WGS sequence"/>
</dbReference>
<dbReference type="Proteomes" id="UP001209417">
    <property type="component" value="Unassembled WGS sequence"/>
</dbReference>
<evidence type="ECO:0000313" key="8">
    <source>
        <dbReference type="Proteomes" id="UP001209168"/>
    </source>
</evidence>
<gene>
    <name evidence="5" type="ORF">DW250_12035</name>
    <name evidence="4" type="ORF">F7D74_14830</name>
    <name evidence="2" type="ORF">ONT19_00285</name>
    <name evidence="3" type="ORF">ONT23_00375</name>
</gene>
<dbReference type="EMBL" id="JAPDVH010000001">
    <property type="protein sequence ID" value="MCW4154019.1"/>
    <property type="molecule type" value="Genomic_DNA"/>
</dbReference>
<proteinExistence type="predicted"/>